<dbReference type="InterPro" id="IPR036217">
    <property type="entry name" value="MethylDNA_cys_MeTrfase_DNAb"/>
</dbReference>
<evidence type="ECO:0000313" key="5">
    <source>
        <dbReference type="Proteomes" id="UP000075320"/>
    </source>
</evidence>
<dbReference type="PANTHER" id="PTHR42942:SF1">
    <property type="entry name" value="ALKYLTRANSFERASE-LIKE PROTEIN 1"/>
    <property type="match status" value="1"/>
</dbReference>
<gene>
    <name evidence="4" type="ORF">AZI86_15115</name>
</gene>
<dbReference type="SUPFAM" id="SSF46767">
    <property type="entry name" value="Methylated DNA-protein cysteine methyltransferase, C-terminal domain"/>
    <property type="match status" value="1"/>
</dbReference>
<feature type="compositionally biased region" description="Basic residues" evidence="2">
    <location>
        <begin position="113"/>
        <end position="125"/>
    </location>
</feature>
<evidence type="ECO:0000256" key="2">
    <source>
        <dbReference type="SAM" id="MobiDB-lite"/>
    </source>
</evidence>
<dbReference type="GO" id="GO:0032259">
    <property type="term" value="P:methylation"/>
    <property type="evidence" value="ECO:0007669"/>
    <property type="project" value="UniProtKB-KW"/>
</dbReference>
<dbReference type="InterPro" id="IPR052520">
    <property type="entry name" value="ATL_DNA_repair"/>
</dbReference>
<dbReference type="InterPro" id="IPR014048">
    <property type="entry name" value="MethylDNA_cys_MeTrfase_DNA-bd"/>
</dbReference>
<comment type="caution">
    <text evidence="4">The sequence shown here is derived from an EMBL/GenBank/DDBJ whole genome shotgun (WGS) entry which is preliminary data.</text>
</comment>
<dbReference type="CDD" id="cd06445">
    <property type="entry name" value="ATase"/>
    <property type="match status" value="1"/>
</dbReference>
<evidence type="ECO:0000259" key="3">
    <source>
        <dbReference type="Pfam" id="PF01035"/>
    </source>
</evidence>
<protein>
    <submittedName>
        <fullName evidence="4">DNA methyltransferase</fullName>
    </submittedName>
</protein>
<organism evidence="4 5">
    <name type="scientific">Bdellovibrio bacteriovorus</name>
    <dbReference type="NCBI Taxonomy" id="959"/>
    <lineage>
        <taxon>Bacteria</taxon>
        <taxon>Pseudomonadati</taxon>
        <taxon>Bdellovibrionota</taxon>
        <taxon>Bdellovibrionia</taxon>
        <taxon>Bdellovibrionales</taxon>
        <taxon>Pseudobdellovibrionaceae</taxon>
        <taxon>Bdellovibrio</taxon>
    </lineage>
</organism>
<sequence length="133" mass="15239">MRQPRSRPFSPIKLNAFTKKVLSLIKSIPMGKVASYGQIAVLAGKPQGSRGVGWILNSCTEAYDLPWQRVINSQGRISFPRATKQYNKQKSLLLKEKVKFKDNDSIDLEKYGWKKKPAKTRRPKNQPKMFSED</sequence>
<evidence type="ECO:0000256" key="1">
    <source>
        <dbReference type="ARBA" id="ARBA00022763"/>
    </source>
</evidence>
<feature type="region of interest" description="Disordered" evidence="2">
    <location>
        <begin position="113"/>
        <end position="133"/>
    </location>
</feature>
<dbReference type="Gene3D" id="1.10.10.10">
    <property type="entry name" value="Winged helix-like DNA-binding domain superfamily/Winged helix DNA-binding domain"/>
    <property type="match status" value="1"/>
</dbReference>
<keyword evidence="1" id="KW-0227">DNA damage</keyword>
<dbReference type="PANTHER" id="PTHR42942">
    <property type="entry name" value="6-O-METHYLGUANINE DNA METHYLTRANSFERASE"/>
    <property type="match status" value="1"/>
</dbReference>
<dbReference type="Proteomes" id="UP000075320">
    <property type="component" value="Unassembled WGS sequence"/>
</dbReference>
<keyword evidence="4" id="KW-0489">Methyltransferase</keyword>
<dbReference type="EMBL" id="LUKE01000003">
    <property type="protein sequence ID" value="KYG64126.1"/>
    <property type="molecule type" value="Genomic_DNA"/>
</dbReference>
<feature type="domain" description="Methylated-DNA-[protein]-cysteine S-methyltransferase DNA binding" evidence="3">
    <location>
        <begin position="16"/>
        <end position="98"/>
    </location>
</feature>
<dbReference type="AlphaFoldDB" id="A0A150WK83"/>
<evidence type="ECO:0000313" key="4">
    <source>
        <dbReference type="EMBL" id="KYG64126.1"/>
    </source>
</evidence>
<proteinExistence type="predicted"/>
<dbReference type="OrthoDB" id="9132167at2"/>
<dbReference type="GO" id="GO:0008168">
    <property type="term" value="F:methyltransferase activity"/>
    <property type="evidence" value="ECO:0007669"/>
    <property type="project" value="UniProtKB-KW"/>
</dbReference>
<dbReference type="Pfam" id="PF01035">
    <property type="entry name" value="DNA_binding_1"/>
    <property type="match status" value="1"/>
</dbReference>
<dbReference type="InterPro" id="IPR036388">
    <property type="entry name" value="WH-like_DNA-bd_sf"/>
</dbReference>
<dbReference type="GO" id="GO:0006281">
    <property type="term" value="P:DNA repair"/>
    <property type="evidence" value="ECO:0007669"/>
    <property type="project" value="InterPro"/>
</dbReference>
<name>A0A150WK83_BDEBC</name>
<dbReference type="RefSeq" id="WP_061836092.1">
    <property type="nucleotide sequence ID" value="NZ_LUKE01000003.1"/>
</dbReference>
<accession>A0A150WK83</accession>
<keyword evidence="5" id="KW-1185">Reference proteome</keyword>
<reference evidence="4 5" key="1">
    <citation type="submission" date="2016-03" db="EMBL/GenBank/DDBJ databases">
        <authorList>
            <person name="Ploux O."/>
        </authorList>
    </citation>
    <scope>NUCLEOTIDE SEQUENCE [LARGE SCALE GENOMIC DNA]</scope>
    <source>
        <strain evidence="4 5">R0</strain>
    </source>
</reference>
<keyword evidence="4" id="KW-0808">Transferase</keyword>